<evidence type="ECO:0000256" key="1">
    <source>
        <dbReference type="SAM" id="Phobius"/>
    </source>
</evidence>
<keyword evidence="3" id="KW-1185">Reference proteome</keyword>
<keyword evidence="1" id="KW-0472">Membrane</keyword>
<dbReference type="EMBL" id="GL832961">
    <property type="protein sequence ID" value="EGD82779.1"/>
    <property type="molecule type" value="Genomic_DNA"/>
</dbReference>
<reference evidence="2" key="1">
    <citation type="submission" date="2009-08" db="EMBL/GenBank/DDBJ databases">
        <title>Annotation of Salpingoeca rosetta.</title>
        <authorList>
            <consortium name="The Broad Institute Genome Sequencing Platform"/>
            <person name="Russ C."/>
            <person name="Cuomo C."/>
            <person name="Burger G."/>
            <person name="Gray M.W."/>
            <person name="Holland P.W.H."/>
            <person name="King N."/>
            <person name="Lang F.B.F."/>
            <person name="Roger A.J."/>
            <person name="Ruiz-Trillo I."/>
            <person name="Young S.K."/>
            <person name="Zeng Q."/>
            <person name="Gargeya S."/>
            <person name="Alvarado L."/>
            <person name="Berlin A."/>
            <person name="Chapman S.B."/>
            <person name="Chen Z."/>
            <person name="Freedman E."/>
            <person name="Gellesch M."/>
            <person name="Goldberg J."/>
            <person name="Griggs A."/>
            <person name="Gujja S."/>
            <person name="Heilman E."/>
            <person name="Heiman D."/>
            <person name="Howarth C."/>
            <person name="Mehta T."/>
            <person name="Neiman D."/>
            <person name="Pearson M."/>
            <person name="Roberts A."/>
            <person name="Saif S."/>
            <person name="Shea T."/>
            <person name="Shenoy N."/>
            <person name="Sisk P."/>
            <person name="Stolte C."/>
            <person name="Sykes S."/>
            <person name="White J."/>
            <person name="Yandava C."/>
            <person name="Haas B."/>
            <person name="Nusbaum C."/>
            <person name="Birren B."/>
        </authorList>
    </citation>
    <scope>NUCLEOTIDE SEQUENCE [LARGE SCALE GENOMIC DNA]</scope>
    <source>
        <strain evidence="2">ATCC 50818</strain>
    </source>
</reference>
<feature type="transmembrane region" description="Helical" evidence="1">
    <location>
        <begin position="6"/>
        <end position="27"/>
    </location>
</feature>
<evidence type="ECO:0000313" key="2">
    <source>
        <dbReference type="EMBL" id="EGD82779.1"/>
    </source>
</evidence>
<dbReference type="AlphaFoldDB" id="F2U563"/>
<dbReference type="OMA" id="RTECIFA"/>
<dbReference type="eggNOG" id="ENOG502S1C4">
    <property type="taxonomic scope" value="Eukaryota"/>
</dbReference>
<dbReference type="OrthoDB" id="29098at2759"/>
<name>F2U563_SALR5</name>
<dbReference type="InterPro" id="IPR014988">
    <property type="entry name" value="Uncharacterised_YqcI/YcgG"/>
</dbReference>
<dbReference type="GeneID" id="16076602"/>
<evidence type="ECO:0000313" key="3">
    <source>
        <dbReference type="Proteomes" id="UP000007799"/>
    </source>
</evidence>
<proteinExistence type="predicted"/>
<accession>F2U563</accession>
<dbReference type="Pfam" id="PF08892">
    <property type="entry name" value="YqcI_YcgG"/>
    <property type="match status" value="1"/>
</dbReference>
<dbReference type="KEGG" id="sre:PTSG_03429"/>
<organism evidence="3">
    <name type="scientific">Salpingoeca rosetta (strain ATCC 50818 / BSB-021)</name>
    <dbReference type="NCBI Taxonomy" id="946362"/>
    <lineage>
        <taxon>Eukaryota</taxon>
        <taxon>Choanoflagellata</taxon>
        <taxon>Craspedida</taxon>
        <taxon>Salpingoecidae</taxon>
        <taxon>Salpingoeca</taxon>
    </lineage>
</organism>
<gene>
    <name evidence="2" type="ORF">PTSG_03429</name>
</gene>
<keyword evidence="1" id="KW-1133">Transmembrane helix</keyword>
<dbReference type="Proteomes" id="UP000007799">
    <property type="component" value="Unassembled WGS sequence"/>
</dbReference>
<protein>
    <submittedName>
        <fullName evidence="2">Uncharacterized protein</fullName>
    </submittedName>
</protein>
<keyword evidence="1" id="KW-0812">Transmembrane</keyword>
<sequence length="346" mass="38648">MQTRTVCGAVLVGVGGVVGGWWLCGWLREQWQRGRRARSKDTGAWGDLEMLKPDSGASKDEVAERYARLRLQHGDNTICTLSRQVLTSVLGYDPSDQESPVLQAFRPLKTGTHCSFAKRAVVWACHGSFSLETISTGACGIADGDDVDAVDATLRAMALFASACHKIDAFVIALPPASTIQEHGSNVRRLLTWLSDMDPSGRRCMAKSVDKSRWVFTFAGNEFFITTFAPCYPRQSSRYQFGVRDAAFILFQPYHSFLLHRVGVETSRSETNYTHPANVRDEIRARFARHGSPYFVPEDPARMPNCHQAVSPLTLHAPAVRWWLDTCPLSRHTLQQLEVMGWKEEG</sequence>
<dbReference type="RefSeq" id="XP_004996015.1">
    <property type="nucleotide sequence ID" value="XM_004995958.1"/>
</dbReference>
<dbReference type="InParanoid" id="F2U563"/>